<dbReference type="InterPro" id="IPR050330">
    <property type="entry name" value="Bact_OuterMem_StrucFunc"/>
</dbReference>
<dbReference type="Proteomes" id="UP000294325">
    <property type="component" value="Chromosome"/>
</dbReference>
<organism evidence="7 8">
    <name type="scientific">Nitrosococcus wardiae</name>
    <dbReference type="NCBI Taxonomy" id="1814290"/>
    <lineage>
        <taxon>Bacteria</taxon>
        <taxon>Pseudomonadati</taxon>
        <taxon>Pseudomonadota</taxon>
        <taxon>Gammaproteobacteria</taxon>
        <taxon>Chromatiales</taxon>
        <taxon>Chromatiaceae</taxon>
        <taxon>Nitrosococcus</taxon>
    </lineage>
</organism>
<keyword evidence="5" id="KW-0175">Coiled coil</keyword>
<comment type="subcellular location">
    <subcellularLocation>
        <location evidence="1">Cell outer membrane</location>
    </subcellularLocation>
</comment>
<evidence type="ECO:0000256" key="4">
    <source>
        <dbReference type="PROSITE-ProRule" id="PRU00473"/>
    </source>
</evidence>
<feature type="coiled-coil region" evidence="5">
    <location>
        <begin position="112"/>
        <end position="158"/>
    </location>
</feature>
<dbReference type="Gene3D" id="3.30.1330.60">
    <property type="entry name" value="OmpA-like domain"/>
    <property type="match status" value="1"/>
</dbReference>
<dbReference type="OrthoDB" id="9782229at2"/>
<evidence type="ECO:0000259" key="6">
    <source>
        <dbReference type="PROSITE" id="PS51123"/>
    </source>
</evidence>
<evidence type="ECO:0000313" key="7">
    <source>
        <dbReference type="EMBL" id="QBQ55030.1"/>
    </source>
</evidence>
<evidence type="ECO:0000313" key="8">
    <source>
        <dbReference type="Proteomes" id="UP000294325"/>
    </source>
</evidence>
<keyword evidence="2 4" id="KW-0472">Membrane</keyword>
<gene>
    <name evidence="7" type="ORF">E3U44_11270</name>
</gene>
<dbReference type="PROSITE" id="PS01068">
    <property type="entry name" value="OMPA_1"/>
    <property type="match status" value="1"/>
</dbReference>
<dbReference type="KEGG" id="nwr:E3U44_11270"/>
<dbReference type="InterPro" id="IPR006690">
    <property type="entry name" value="OMPA-like_CS"/>
</dbReference>
<dbReference type="CDD" id="cd07185">
    <property type="entry name" value="OmpA_C-like"/>
    <property type="match status" value="1"/>
</dbReference>
<accession>A0A4P7C0H8</accession>
<keyword evidence="3" id="KW-0998">Cell outer membrane</keyword>
<dbReference type="Pfam" id="PF14346">
    <property type="entry name" value="DUF4398"/>
    <property type="match status" value="1"/>
</dbReference>
<feature type="domain" description="OmpA-like" evidence="6">
    <location>
        <begin position="160"/>
        <end position="277"/>
    </location>
</feature>
<evidence type="ECO:0000256" key="1">
    <source>
        <dbReference type="ARBA" id="ARBA00004442"/>
    </source>
</evidence>
<dbReference type="SUPFAM" id="SSF103088">
    <property type="entry name" value="OmpA-like"/>
    <property type="match status" value="1"/>
</dbReference>
<dbReference type="RefSeq" id="WP_134358299.1">
    <property type="nucleotide sequence ID" value="NZ_CP038033.1"/>
</dbReference>
<dbReference type="InterPro" id="IPR025511">
    <property type="entry name" value="DUF4398"/>
</dbReference>
<reference evidence="7 8" key="1">
    <citation type="submission" date="2019-03" db="EMBL/GenBank/DDBJ databases">
        <title>The genome sequence of Nitrosococcus wardiae strain D1FHST reveals the archetypal metabolic capacity of ammonia-oxidizing Gammaproteobacteria.</title>
        <authorList>
            <person name="Wang L."/>
            <person name="Lim C.K."/>
            <person name="Hanson T.E."/>
            <person name="Dang H."/>
            <person name="Klotz M.G."/>
        </authorList>
    </citation>
    <scope>NUCLEOTIDE SEQUENCE [LARGE SCALE GENOMIC DNA]</scope>
    <source>
        <strain evidence="7 8">D1FHS</strain>
    </source>
</reference>
<protein>
    <submittedName>
        <fullName evidence="7">DUF4398 domain-containing protein</fullName>
    </submittedName>
</protein>
<dbReference type="PRINTS" id="PR01021">
    <property type="entry name" value="OMPADOMAIN"/>
</dbReference>
<evidence type="ECO:0000256" key="3">
    <source>
        <dbReference type="ARBA" id="ARBA00023237"/>
    </source>
</evidence>
<evidence type="ECO:0000256" key="2">
    <source>
        <dbReference type="ARBA" id="ARBA00023136"/>
    </source>
</evidence>
<proteinExistence type="predicted"/>
<name>A0A4P7C0H8_9GAMM</name>
<dbReference type="InterPro" id="IPR006664">
    <property type="entry name" value="OMP_bac"/>
</dbReference>
<dbReference type="Pfam" id="PF00691">
    <property type="entry name" value="OmpA"/>
    <property type="match status" value="1"/>
</dbReference>
<sequence length="287" mass="31773">MIIPFSIGGSSRAGIFILGICLGFLVVACTPPTKPADLKRAEVAVEQVQTDPSITQYAPVKLDEAEEALQRARVAWEKDKSVEEVDHLAYLAQQRAAIAETAAAEKAAQAEIKDLAQGRQQMLVEVRELEAKQAREQAEMAEGEVRELKQRLEELKAKETKRGYVVTVGDILFEVGRAELTPGGMQNLFRLVTFLKEFPDREIVVEGHTDSTGSGVYNQELSQQRANAVRNFLINNGIAPERIVARGYGEDYPVAPNDTTAGRQQNRRVEIVILRAGEQADEYRRPG</sequence>
<dbReference type="InterPro" id="IPR036737">
    <property type="entry name" value="OmpA-like_sf"/>
</dbReference>
<dbReference type="PROSITE" id="PS51123">
    <property type="entry name" value="OMPA_2"/>
    <property type="match status" value="1"/>
</dbReference>
<dbReference type="PANTHER" id="PTHR30329">
    <property type="entry name" value="STATOR ELEMENT OF FLAGELLAR MOTOR COMPLEX"/>
    <property type="match status" value="1"/>
</dbReference>
<dbReference type="GO" id="GO:0009279">
    <property type="term" value="C:cell outer membrane"/>
    <property type="evidence" value="ECO:0007669"/>
    <property type="project" value="UniProtKB-SubCell"/>
</dbReference>
<evidence type="ECO:0000256" key="5">
    <source>
        <dbReference type="SAM" id="Coils"/>
    </source>
</evidence>
<dbReference type="EMBL" id="CP038033">
    <property type="protein sequence ID" value="QBQ55030.1"/>
    <property type="molecule type" value="Genomic_DNA"/>
</dbReference>
<dbReference type="InterPro" id="IPR006665">
    <property type="entry name" value="OmpA-like"/>
</dbReference>
<dbReference type="AlphaFoldDB" id="A0A4P7C0H8"/>
<keyword evidence="8" id="KW-1185">Reference proteome</keyword>
<dbReference type="PANTHER" id="PTHR30329:SF21">
    <property type="entry name" value="LIPOPROTEIN YIAD-RELATED"/>
    <property type="match status" value="1"/>
</dbReference>